<dbReference type="AlphaFoldDB" id="A0A1H0FDH0"/>
<evidence type="ECO:0000313" key="2">
    <source>
        <dbReference type="Proteomes" id="UP000199602"/>
    </source>
</evidence>
<gene>
    <name evidence="1" type="ORF">SAMN04488516_1121</name>
</gene>
<dbReference type="EMBL" id="FNIN01000012">
    <property type="protein sequence ID" value="SDN92700.1"/>
    <property type="molecule type" value="Genomic_DNA"/>
</dbReference>
<reference evidence="1 2" key="1">
    <citation type="submission" date="2016-10" db="EMBL/GenBank/DDBJ databases">
        <authorList>
            <person name="de Groot N.N."/>
        </authorList>
    </citation>
    <scope>NUCLEOTIDE SEQUENCE [LARGE SCALE GENOMIC DNA]</scope>
    <source>
        <strain evidence="1 2">DSM 15269</strain>
    </source>
</reference>
<evidence type="ECO:0000313" key="1">
    <source>
        <dbReference type="EMBL" id="SDN92700.1"/>
    </source>
</evidence>
<proteinExistence type="predicted"/>
<organism evidence="1 2">
    <name type="scientific">Desulfonauticus submarinus</name>
    <dbReference type="NCBI Taxonomy" id="206665"/>
    <lineage>
        <taxon>Bacteria</taxon>
        <taxon>Pseudomonadati</taxon>
        <taxon>Thermodesulfobacteriota</taxon>
        <taxon>Desulfovibrionia</taxon>
        <taxon>Desulfovibrionales</taxon>
        <taxon>Desulfonauticaceae</taxon>
        <taxon>Desulfonauticus</taxon>
    </lineage>
</organism>
<accession>A0A1H0FDH0</accession>
<keyword evidence="2" id="KW-1185">Reference proteome</keyword>
<protein>
    <submittedName>
        <fullName evidence="1">Uncharacterized protein</fullName>
    </submittedName>
</protein>
<name>A0A1H0FDH0_9BACT</name>
<dbReference type="RefSeq" id="WP_092066034.1">
    <property type="nucleotide sequence ID" value="NZ_FNIN01000012.1"/>
</dbReference>
<sequence>MKQIKEIIQTTIKDFVEVIKIPRTIRNTFKPKLLLILSQNLGNIPKDSKINYIEISDTDGMLYLDSVFLIYLPSKITKALCLVVKQNPSCYEVFVNQNKIIEYCWD</sequence>
<dbReference type="Proteomes" id="UP000199602">
    <property type="component" value="Unassembled WGS sequence"/>
</dbReference>